<sequence>MRKPILLMLLCITLLCNVFFIYEPAAPTAMAAEDASSSSVTDDSYAPVAIFDKDFSTSPLGLMGSDLGFDYSSYTSGTGSAVVEQDPFTGTAALHIKASNVVTSDATLRNEFQLSKTFGEPYTGTISTEITFMQTGSKKDDRIIQFYPSQGATFMVGAGVTASKGLAYLLSTAPAGDLGGTYQVGEWHTIRLDFNTVTQRYSLFWDGNLINSQSRTQMNKTLPVYNLKRIVIAPPGTSGDLWVRGIKVTRTPFQPQPPAPKLVFSGSRNSRVMWTAQHYSYASKYRIRIKLKGETQWRNINNANTYWKDYTGTSNNPSSDINAFYDLSKLANTPLVNGQTYTLGLSTVTRDEYGLYTSDGKPGDFESKITEFDGTPYATTPVQTPETSVVGGLTAYANYYGYLWSLQSGTKVGDHVFNVSVANEVPFQFTQIPDKYANMERIATTYKDVMRYPNGFDGTKQDSIIGFKVKDKAAVYVAIDKNATIPSWMSDWGYTGDEIKINTTTSGYTFHIYKKEFAAGTDVLLGYNDYTNFDAGTNAGYFAMVDRVSTGLTLDPVQEWVNSSAYKMTGSVSESVYMSVYQNGNALPLPTDGWVQAGTYELDLNLLPGANLFDVYTNRLNSTFKDHASATVNQDSIVPEIRISAPPATVRDSVYMLEGSLSKAASLTIHLNGISVVDSVYKAADEPFSFPLTLREGNNSIEVSTSDLAGNSSTSSYTINYMFWAGQGALHDWNGNRVDSLTASKDLLAMKSVTNTTADKKQLTLWFVLYDNDHTMVDFSSASAELNPGETKTYSAGLTLPAQVTGYQVKVFIWDSLKDPNGLSPLSEELVVE</sequence>
<evidence type="ECO:0000313" key="2">
    <source>
        <dbReference type="EMBL" id="UJF35574.1"/>
    </source>
</evidence>
<dbReference type="RefSeq" id="WP_235122135.1">
    <property type="nucleotide sequence ID" value="NZ_CP090978.1"/>
</dbReference>
<evidence type="ECO:0000256" key="1">
    <source>
        <dbReference type="SAM" id="SignalP"/>
    </source>
</evidence>
<proteinExistence type="predicted"/>
<feature type="chain" id="PRO_5045149597" evidence="1">
    <location>
        <begin position="32"/>
        <end position="833"/>
    </location>
</feature>
<accession>A0ABY3SQP6</accession>
<name>A0ABY3SQP6_9BACL</name>
<evidence type="ECO:0000313" key="3">
    <source>
        <dbReference type="Proteomes" id="UP001649230"/>
    </source>
</evidence>
<dbReference type="Proteomes" id="UP001649230">
    <property type="component" value="Chromosome"/>
</dbReference>
<protein>
    <submittedName>
        <fullName evidence="2">Uncharacterized protein</fullName>
    </submittedName>
</protein>
<dbReference type="Gene3D" id="2.60.40.10">
    <property type="entry name" value="Immunoglobulins"/>
    <property type="match status" value="1"/>
</dbReference>
<organism evidence="2 3">
    <name type="scientific">Paenibacillus hexagrammi</name>
    <dbReference type="NCBI Taxonomy" id="2908839"/>
    <lineage>
        <taxon>Bacteria</taxon>
        <taxon>Bacillati</taxon>
        <taxon>Bacillota</taxon>
        <taxon>Bacilli</taxon>
        <taxon>Bacillales</taxon>
        <taxon>Paenibacillaceae</taxon>
        <taxon>Paenibacillus</taxon>
    </lineage>
</organism>
<dbReference type="EMBL" id="CP090978">
    <property type="protein sequence ID" value="UJF35574.1"/>
    <property type="molecule type" value="Genomic_DNA"/>
</dbReference>
<gene>
    <name evidence="2" type="ORF">L0M14_11015</name>
</gene>
<feature type="signal peptide" evidence="1">
    <location>
        <begin position="1"/>
        <end position="31"/>
    </location>
</feature>
<reference evidence="2 3" key="1">
    <citation type="journal article" date="2024" name="Int. J. Syst. Evol. Microbiol.">
        <title>Paenibacillus hexagrammi sp. nov., a novel bacterium isolated from the gut content of Hexagrammos agrammus.</title>
        <authorList>
            <person name="Jung H.K."/>
            <person name="Kim D.G."/>
            <person name="Zin H."/>
            <person name="Park J."/>
            <person name="Jung H."/>
            <person name="Kim Y.O."/>
            <person name="Kong H.J."/>
            <person name="Kim J.W."/>
            <person name="Kim Y.S."/>
        </authorList>
    </citation>
    <scope>NUCLEOTIDE SEQUENCE [LARGE SCALE GENOMIC DNA]</scope>
    <source>
        <strain evidence="2 3">YPD9-1</strain>
    </source>
</reference>
<keyword evidence="3" id="KW-1185">Reference proteome</keyword>
<keyword evidence="1" id="KW-0732">Signal</keyword>
<dbReference type="InterPro" id="IPR013783">
    <property type="entry name" value="Ig-like_fold"/>
</dbReference>